<proteinExistence type="predicted"/>
<dbReference type="HOGENOM" id="CLU_2147406_0_0_1"/>
<reference evidence="2" key="2">
    <citation type="submission" date="2015-01" db="EMBL/GenBank/DDBJ databases">
        <title>Evolutionary Origins and Diversification of the Mycorrhizal Mutualists.</title>
        <authorList>
            <consortium name="DOE Joint Genome Institute"/>
            <consortium name="Mycorrhizal Genomics Consortium"/>
            <person name="Kohler A."/>
            <person name="Kuo A."/>
            <person name="Nagy L.G."/>
            <person name="Floudas D."/>
            <person name="Copeland A."/>
            <person name="Barry K.W."/>
            <person name="Cichocki N."/>
            <person name="Veneault-Fourrey C."/>
            <person name="LaButti K."/>
            <person name="Lindquist E.A."/>
            <person name="Lipzen A."/>
            <person name="Lundell T."/>
            <person name="Morin E."/>
            <person name="Murat C."/>
            <person name="Riley R."/>
            <person name="Ohm R."/>
            <person name="Sun H."/>
            <person name="Tunlid A."/>
            <person name="Henrissat B."/>
            <person name="Grigoriev I.V."/>
            <person name="Hibbett D.S."/>
            <person name="Martin F."/>
        </authorList>
    </citation>
    <scope>NUCLEOTIDE SEQUENCE [LARGE SCALE GENOMIC DNA]</scope>
    <source>
        <strain evidence="2">MAFF 305830</strain>
    </source>
</reference>
<reference evidence="1 2" key="1">
    <citation type="submission" date="2014-04" db="EMBL/GenBank/DDBJ databases">
        <authorList>
            <consortium name="DOE Joint Genome Institute"/>
            <person name="Kuo A."/>
            <person name="Zuccaro A."/>
            <person name="Kohler A."/>
            <person name="Nagy L.G."/>
            <person name="Floudas D."/>
            <person name="Copeland A."/>
            <person name="Barry K.W."/>
            <person name="Cichocki N."/>
            <person name="Veneault-Fourrey C."/>
            <person name="LaButti K."/>
            <person name="Lindquist E.A."/>
            <person name="Lipzen A."/>
            <person name="Lundell T."/>
            <person name="Morin E."/>
            <person name="Murat C."/>
            <person name="Sun H."/>
            <person name="Tunlid A."/>
            <person name="Henrissat B."/>
            <person name="Grigoriev I.V."/>
            <person name="Hibbett D.S."/>
            <person name="Martin F."/>
            <person name="Nordberg H.P."/>
            <person name="Cantor M.N."/>
            <person name="Hua S.X."/>
        </authorList>
    </citation>
    <scope>NUCLEOTIDE SEQUENCE [LARGE SCALE GENOMIC DNA]</scope>
    <source>
        <strain evidence="1 2">MAFF 305830</strain>
    </source>
</reference>
<name>A0A0C3AN37_SERVB</name>
<sequence length="112" mass="12637">MRTNLTRTNFLGFKCPGPTSYSIQPVVDAALVSISVYRHSIRALCIIMACVSPESPFSHYALPFPSKTGVERKDFDTNPKERRFFRRRVNCGMLERAGYSIALSSATNYVRP</sequence>
<dbReference type="AlphaFoldDB" id="A0A0C3AN37"/>
<evidence type="ECO:0000313" key="2">
    <source>
        <dbReference type="Proteomes" id="UP000054097"/>
    </source>
</evidence>
<protein>
    <submittedName>
        <fullName evidence="1">Uncharacterized protein</fullName>
    </submittedName>
</protein>
<organism evidence="1 2">
    <name type="scientific">Serendipita vermifera MAFF 305830</name>
    <dbReference type="NCBI Taxonomy" id="933852"/>
    <lineage>
        <taxon>Eukaryota</taxon>
        <taxon>Fungi</taxon>
        <taxon>Dikarya</taxon>
        <taxon>Basidiomycota</taxon>
        <taxon>Agaricomycotina</taxon>
        <taxon>Agaricomycetes</taxon>
        <taxon>Sebacinales</taxon>
        <taxon>Serendipitaceae</taxon>
        <taxon>Serendipita</taxon>
    </lineage>
</organism>
<gene>
    <name evidence="1" type="ORF">M408DRAFT_125191</name>
</gene>
<keyword evidence="2" id="KW-1185">Reference proteome</keyword>
<dbReference type="EMBL" id="KN824415">
    <property type="protein sequence ID" value="KIM20666.1"/>
    <property type="molecule type" value="Genomic_DNA"/>
</dbReference>
<evidence type="ECO:0000313" key="1">
    <source>
        <dbReference type="EMBL" id="KIM20666.1"/>
    </source>
</evidence>
<dbReference type="Proteomes" id="UP000054097">
    <property type="component" value="Unassembled WGS sequence"/>
</dbReference>
<accession>A0A0C3AN37</accession>